<evidence type="ECO:0000313" key="2">
    <source>
        <dbReference type="EMBL" id="PCS22819.1"/>
    </source>
</evidence>
<dbReference type="InterPro" id="IPR025668">
    <property type="entry name" value="Tnp_DDE_dom"/>
</dbReference>
<proteinExistence type="predicted"/>
<feature type="domain" description="Transposase DDE" evidence="1">
    <location>
        <begin position="2"/>
        <end position="45"/>
    </location>
</feature>
<organism evidence="2 3">
    <name type="scientific">Candidatus Enterovibrio escicola</name>
    <dbReference type="NCBI Taxonomy" id="1927127"/>
    <lineage>
        <taxon>Bacteria</taxon>
        <taxon>Pseudomonadati</taxon>
        <taxon>Pseudomonadota</taxon>
        <taxon>Gammaproteobacteria</taxon>
        <taxon>Vibrionales</taxon>
        <taxon>Vibrionaceae</taxon>
        <taxon>Enterovibrio</taxon>
    </lineage>
</organism>
<accession>A0A2A5T3S9</accession>
<dbReference type="Proteomes" id="UP000219020">
    <property type="component" value="Unassembled WGS sequence"/>
</dbReference>
<comment type="caution">
    <text evidence="2">The sequence shown here is derived from an EMBL/GenBank/DDBJ whole genome shotgun (WGS) entry which is preliminary data.</text>
</comment>
<keyword evidence="3" id="KW-1185">Reference proteome</keyword>
<sequence length="46" mass="5151">MNIPLKSSTYTCISKRSKTVEVKYRLPSRGAIAHVIIDITGLKVYV</sequence>
<evidence type="ECO:0000313" key="3">
    <source>
        <dbReference type="Proteomes" id="UP000219020"/>
    </source>
</evidence>
<evidence type="ECO:0000259" key="1">
    <source>
        <dbReference type="Pfam" id="PF13737"/>
    </source>
</evidence>
<dbReference type="Pfam" id="PF13737">
    <property type="entry name" value="DDE_Tnp_1_5"/>
    <property type="match status" value="1"/>
</dbReference>
<name>A0A2A5T3S9_9GAMM</name>
<reference evidence="3" key="1">
    <citation type="submission" date="2017-04" db="EMBL/GenBank/DDBJ databases">
        <title>Genome evolution of the luminous symbionts of deep sea anglerfish.</title>
        <authorList>
            <person name="Hendry T.A."/>
        </authorList>
    </citation>
    <scope>NUCLEOTIDE SEQUENCE [LARGE SCALE GENOMIC DNA]</scope>
</reference>
<dbReference type="AlphaFoldDB" id="A0A2A5T3S9"/>
<gene>
    <name evidence="2" type="ORF">BTN49_1370</name>
</gene>
<protein>
    <submittedName>
        <fullName evidence="2">Mobile element protein</fullName>
    </submittedName>
</protein>
<dbReference type="EMBL" id="NBYY01000013">
    <property type="protein sequence ID" value="PCS22819.1"/>
    <property type="molecule type" value="Genomic_DNA"/>
</dbReference>